<evidence type="ECO:0000313" key="3">
    <source>
        <dbReference type="Proteomes" id="UP000061382"/>
    </source>
</evidence>
<dbReference type="PATRIC" id="fig|512763.3.peg.4030"/>
<accession>A0A0N7HWY8</accession>
<feature type="region of interest" description="Disordered" evidence="1">
    <location>
        <begin position="134"/>
        <end position="178"/>
    </location>
</feature>
<dbReference type="AlphaFoldDB" id="A0A0N7HWY8"/>
<dbReference type="OrthoDB" id="849204at2"/>
<proteinExistence type="predicted"/>
<gene>
    <name evidence="2" type="ORF">DC20_18325</name>
</gene>
<dbReference type="Proteomes" id="UP000061382">
    <property type="component" value="Chromosome"/>
</dbReference>
<dbReference type="KEGG" id="rti:DC20_18325"/>
<evidence type="ECO:0000313" key="2">
    <source>
        <dbReference type="EMBL" id="ALJ00569.1"/>
    </source>
</evidence>
<reference evidence="2 3" key="1">
    <citation type="submission" date="2015-08" db="EMBL/GenBank/DDBJ databases">
        <title>Complete genome sequence of Rufibacter tibetensis strain 1351t, a radiation-resistant bacterium from tibet plateau.</title>
        <authorList>
            <person name="Dai J."/>
        </authorList>
    </citation>
    <scope>NUCLEOTIDE SEQUENCE [LARGE SCALE GENOMIC DNA]</scope>
    <source>
        <strain evidence="2 3">1351</strain>
    </source>
</reference>
<organism evidence="2 3">
    <name type="scientific">Rufibacter tibetensis</name>
    <dbReference type="NCBI Taxonomy" id="512763"/>
    <lineage>
        <taxon>Bacteria</taxon>
        <taxon>Pseudomonadati</taxon>
        <taxon>Bacteroidota</taxon>
        <taxon>Cytophagia</taxon>
        <taxon>Cytophagales</taxon>
        <taxon>Hymenobacteraceae</taxon>
        <taxon>Rufibacter</taxon>
    </lineage>
</organism>
<name>A0A0N7HWY8_9BACT</name>
<protein>
    <submittedName>
        <fullName evidence="2">Uncharacterized protein</fullName>
    </submittedName>
</protein>
<dbReference type="RefSeq" id="WP_062545157.1">
    <property type="nucleotide sequence ID" value="NZ_CP012643.1"/>
</dbReference>
<dbReference type="EMBL" id="CP012643">
    <property type="protein sequence ID" value="ALJ00569.1"/>
    <property type="molecule type" value="Genomic_DNA"/>
</dbReference>
<sequence length="291" mass="31384">MSAEDLDKLFRDKLQNKTVPPRNEAWERLQARMQASAEEQATPNPFLIPAATEEKEERSTVRMWYYSAAAAVTMLLSVGLWVNRENINPLQPSGTVATVQDTEKVPAQKNIPAQETAPVESSDDTVYNYPAAPASAAEQNQSMASVQTKTPTQAITGGDGTRPASRKVGTEKVTPVAPATTQPPAIMAVATPVKTQEAAKNAAETPTLEIIVKLDNAQATPSLAQASIKETDTPDTEDQPGTGRVLKGILKQVKNLKDGEKVNLSELGITKHTYALETRIGNKKISKTIEL</sequence>
<evidence type="ECO:0000256" key="1">
    <source>
        <dbReference type="SAM" id="MobiDB-lite"/>
    </source>
</evidence>
<keyword evidence="3" id="KW-1185">Reference proteome</keyword>
<dbReference type="STRING" id="512763.DC20_18325"/>
<feature type="compositionally biased region" description="Polar residues" evidence="1">
    <location>
        <begin position="137"/>
        <end position="155"/>
    </location>
</feature>